<keyword evidence="1" id="KW-0472">Membrane</keyword>
<feature type="transmembrane region" description="Helical" evidence="1">
    <location>
        <begin position="101"/>
        <end position="122"/>
    </location>
</feature>
<keyword evidence="1" id="KW-0812">Transmembrane</keyword>
<accession>A0ABR7JPU8</accession>
<proteinExistence type="predicted"/>
<feature type="transmembrane region" description="Helical" evidence="1">
    <location>
        <begin position="9"/>
        <end position="29"/>
    </location>
</feature>
<evidence type="ECO:0000313" key="2">
    <source>
        <dbReference type="EMBL" id="MBC5996939.1"/>
    </source>
</evidence>
<organism evidence="2 3">
    <name type="scientific">Romboutsia faecis</name>
    <dbReference type="NCBI Taxonomy" id="2764597"/>
    <lineage>
        <taxon>Bacteria</taxon>
        <taxon>Bacillati</taxon>
        <taxon>Bacillota</taxon>
        <taxon>Clostridia</taxon>
        <taxon>Peptostreptococcales</taxon>
        <taxon>Peptostreptococcaceae</taxon>
        <taxon>Romboutsia</taxon>
    </lineage>
</organism>
<dbReference type="Proteomes" id="UP000609849">
    <property type="component" value="Unassembled WGS sequence"/>
</dbReference>
<gene>
    <name evidence="2" type="ORF">H8923_09210</name>
</gene>
<feature type="transmembrane region" description="Helical" evidence="1">
    <location>
        <begin position="134"/>
        <end position="156"/>
    </location>
</feature>
<dbReference type="Gene3D" id="1.10.1760.20">
    <property type="match status" value="1"/>
</dbReference>
<dbReference type="RefSeq" id="WP_153971597.1">
    <property type="nucleotide sequence ID" value="NZ_JACRWE010000003.1"/>
</dbReference>
<protein>
    <submittedName>
        <fullName evidence="2">ECF transporter S component</fullName>
    </submittedName>
</protein>
<comment type="caution">
    <text evidence="2">The sequence shown here is derived from an EMBL/GenBank/DDBJ whole genome shotgun (WGS) entry which is preliminary data.</text>
</comment>
<sequence length="187" mass="19775">MKSISVKNISLIGLGISINVVGAFIAYTLKLPIYLDSIGTIFIAAILGPNYAMISGVLGSIVSGITFDVYSIYFAPVQITTGLLSGIMFRKGFLDGVKTPLGTFIFVLPTSIISAMIAAIVFEGVTSAGSSYIVQALEVLSIGNLFSNIFLTQIITDYMDKFLGVVLVNLGISAIPKNLKSSFIASK</sequence>
<evidence type="ECO:0000313" key="3">
    <source>
        <dbReference type="Proteomes" id="UP000609849"/>
    </source>
</evidence>
<name>A0ABR7JPU8_9FIRM</name>
<keyword evidence="3" id="KW-1185">Reference proteome</keyword>
<dbReference type="EMBL" id="JACRWE010000003">
    <property type="protein sequence ID" value="MBC5996939.1"/>
    <property type="molecule type" value="Genomic_DNA"/>
</dbReference>
<reference evidence="2 3" key="1">
    <citation type="submission" date="2020-08" db="EMBL/GenBank/DDBJ databases">
        <authorList>
            <person name="Liu C."/>
            <person name="Sun Q."/>
        </authorList>
    </citation>
    <scope>NUCLEOTIDE SEQUENCE [LARGE SCALE GENOMIC DNA]</scope>
    <source>
        <strain evidence="2 3">NSJ-18</strain>
    </source>
</reference>
<feature type="transmembrane region" description="Helical" evidence="1">
    <location>
        <begin position="69"/>
        <end position="89"/>
    </location>
</feature>
<keyword evidence="1" id="KW-1133">Transmembrane helix</keyword>
<evidence type="ECO:0000256" key="1">
    <source>
        <dbReference type="SAM" id="Phobius"/>
    </source>
</evidence>
<feature type="transmembrane region" description="Helical" evidence="1">
    <location>
        <begin position="41"/>
        <end position="62"/>
    </location>
</feature>